<feature type="signal peptide" evidence="2">
    <location>
        <begin position="1"/>
        <end position="23"/>
    </location>
</feature>
<evidence type="ECO:0000313" key="4">
    <source>
        <dbReference type="Proteomes" id="UP000886858"/>
    </source>
</evidence>
<dbReference type="PROSITE" id="PS51257">
    <property type="entry name" value="PROKAR_LIPOPROTEIN"/>
    <property type="match status" value="1"/>
</dbReference>
<dbReference type="Gene3D" id="3.40.190.10">
    <property type="entry name" value="Periplasmic binding protein-like II"/>
    <property type="match status" value="2"/>
</dbReference>
<dbReference type="SUPFAM" id="SSF53850">
    <property type="entry name" value="Periplasmic binding protein-like II"/>
    <property type="match status" value="1"/>
</dbReference>
<name>A0A9D2L0F5_9FIRM</name>
<keyword evidence="2" id="KW-0732">Signal</keyword>
<dbReference type="AlphaFoldDB" id="A0A9D2L0F5"/>
<dbReference type="InterPro" id="IPR050490">
    <property type="entry name" value="Bact_solute-bd_prot1"/>
</dbReference>
<comment type="caution">
    <text evidence="3">The sequence shown here is derived from an EMBL/GenBank/DDBJ whole genome shotgun (WGS) entry which is preliminary data.</text>
</comment>
<evidence type="ECO:0000256" key="2">
    <source>
        <dbReference type="SAM" id="SignalP"/>
    </source>
</evidence>
<dbReference type="InterPro" id="IPR006059">
    <property type="entry name" value="SBP"/>
</dbReference>
<dbReference type="PANTHER" id="PTHR43649:SF12">
    <property type="entry name" value="DIACETYLCHITOBIOSE BINDING PROTEIN DASA"/>
    <property type="match status" value="1"/>
</dbReference>
<dbReference type="PANTHER" id="PTHR43649">
    <property type="entry name" value="ARABINOSE-BINDING PROTEIN-RELATED"/>
    <property type="match status" value="1"/>
</dbReference>
<reference evidence="3" key="2">
    <citation type="submission" date="2021-04" db="EMBL/GenBank/DDBJ databases">
        <authorList>
            <person name="Gilroy R."/>
        </authorList>
    </citation>
    <scope>NUCLEOTIDE SEQUENCE</scope>
    <source>
        <strain evidence="3">CHK179-7159</strain>
    </source>
</reference>
<dbReference type="Pfam" id="PF13416">
    <property type="entry name" value="SBP_bac_8"/>
    <property type="match status" value="1"/>
</dbReference>
<dbReference type="Proteomes" id="UP000886858">
    <property type="component" value="Unassembled WGS sequence"/>
</dbReference>
<dbReference type="EMBL" id="DWYY01000044">
    <property type="protein sequence ID" value="HJA92206.1"/>
    <property type="molecule type" value="Genomic_DNA"/>
</dbReference>
<feature type="chain" id="PRO_5038606705" evidence="2">
    <location>
        <begin position="24"/>
        <end position="532"/>
    </location>
</feature>
<protein>
    <submittedName>
        <fullName evidence="3">Extracellular solute-binding protein</fullName>
    </submittedName>
</protein>
<evidence type="ECO:0000256" key="1">
    <source>
        <dbReference type="SAM" id="MobiDB-lite"/>
    </source>
</evidence>
<feature type="region of interest" description="Disordered" evidence="1">
    <location>
        <begin position="26"/>
        <end position="65"/>
    </location>
</feature>
<evidence type="ECO:0000313" key="3">
    <source>
        <dbReference type="EMBL" id="HJA92206.1"/>
    </source>
</evidence>
<feature type="compositionally biased region" description="Low complexity" evidence="1">
    <location>
        <begin position="26"/>
        <end position="56"/>
    </location>
</feature>
<accession>A0A9D2L0F5</accession>
<gene>
    <name evidence="3" type="ORF">H9717_03680</name>
</gene>
<sequence length="532" mass="59089">MRKKSMKWIALLAASAMAAGTLAGCGNQSTADTAQTQTTAEASQGESAEESAAGTENTADTGEKPELKVMFYSQPYDMNAEPLKAVMEDLSGYQITYYNLPSENANEKLMLEVASGADYDMYYRMDSDAFSQLKDKNALIDLKPLLEEYGQDILANVNDIAWSAVTDEEGRILGIPLDTADPSSKTYPGTITGGIAFRSDTLEELGYEIPTTLDEFYEVCKAYTDKTGNPALTVSKNGWLTDIMSAFGMGSTSWYNVDGVQTPRVKMEGFKDYVAFMQKLYQEGILDNDMPINAAENCKEKFTSNTALCMQLAFWDIPSMVEAMAVSNPDAKAVFAVCLAKDENTPGFLSTNLGVSEISVITKTSKNPEDAVKWYNEISKPDNFKRIYIGEENVSYEVKDGQYYPIFPAFDEYVNSDKFTGSVNYAERNAEWEARARKTPEMAEAYEQMNEHLDEYDFYLSCEGFVSDPALTEYMPSLNTAIGDLLIQGIAEGNDAQAVVDEIIQTWEREGGLECEAAMQKWYDEHQELLNN</sequence>
<proteinExistence type="predicted"/>
<reference evidence="3" key="1">
    <citation type="journal article" date="2021" name="PeerJ">
        <title>Extensive microbial diversity within the chicken gut microbiome revealed by metagenomics and culture.</title>
        <authorList>
            <person name="Gilroy R."/>
            <person name="Ravi A."/>
            <person name="Getino M."/>
            <person name="Pursley I."/>
            <person name="Horton D.L."/>
            <person name="Alikhan N.F."/>
            <person name="Baker D."/>
            <person name="Gharbi K."/>
            <person name="Hall N."/>
            <person name="Watson M."/>
            <person name="Adriaenssens E.M."/>
            <person name="Foster-Nyarko E."/>
            <person name="Jarju S."/>
            <person name="Secka A."/>
            <person name="Antonio M."/>
            <person name="Oren A."/>
            <person name="Chaudhuri R.R."/>
            <person name="La Ragione R."/>
            <person name="Hildebrand F."/>
            <person name="Pallen M.J."/>
        </authorList>
    </citation>
    <scope>NUCLEOTIDE SEQUENCE</scope>
    <source>
        <strain evidence="3">CHK179-7159</strain>
    </source>
</reference>
<organism evidence="3 4">
    <name type="scientific">Candidatus Eisenbergiella merdipullorum</name>
    <dbReference type="NCBI Taxonomy" id="2838553"/>
    <lineage>
        <taxon>Bacteria</taxon>
        <taxon>Bacillati</taxon>
        <taxon>Bacillota</taxon>
        <taxon>Clostridia</taxon>
        <taxon>Lachnospirales</taxon>
        <taxon>Lachnospiraceae</taxon>
        <taxon>Eisenbergiella</taxon>
    </lineage>
</organism>